<sequence length="135" mass="15141">MADVTLRNQNSELVRRGYAAFNSGDMDTLTQIIDESCAWHTPGKSPIAGDYEGREATFGQFGRYGGETKGTFRADLLHVMASEDGRVVGVHRDTGERNGKRLDVLCCIVFDIKNGKLIDGREHFYDLYAWDAFWA</sequence>
<name>A0A2P9AF01_9HYPH</name>
<dbReference type="PANTHER" id="PTHR41252:SF1">
    <property type="entry name" value="BLR2505 PROTEIN"/>
    <property type="match status" value="1"/>
</dbReference>
<dbReference type="EMBL" id="FUIG01000013">
    <property type="protein sequence ID" value="SJM29688.1"/>
    <property type="molecule type" value="Genomic_DNA"/>
</dbReference>
<dbReference type="InterPro" id="IPR037401">
    <property type="entry name" value="SnoaL-like"/>
</dbReference>
<dbReference type="Proteomes" id="UP000245698">
    <property type="component" value="Unassembled WGS sequence"/>
</dbReference>
<dbReference type="AlphaFoldDB" id="A0A2P9AF01"/>
<keyword evidence="3" id="KW-1185">Reference proteome</keyword>
<evidence type="ECO:0000313" key="3">
    <source>
        <dbReference type="Proteomes" id="UP000245698"/>
    </source>
</evidence>
<dbReference type="RefSeq" id="WP_123147118.1">
    <property type="nucleotide sequence ID" value="NZ_FUIG01000013.1"/>
</dbReference>
<dbReference type="Pfam" id="PF12680">
    <property type="entry name" value="SnoaL_2"/>
    <property type="match status" value="1"/>
</dbReference>
<dbReference type="PANTHER" id="PTHR41252">
    <property type="entry name" value="BLR2505 PROTEIN"/>
    <property type="match status" value="1"/>
</dbReference>
<proteinExistence type="predicted"/>
<dbReference type="SUPFAM" id="SSF54427">
    <property type="entry name" value="NTF2-like"/>
    <property type="match status" value="1"/>
</dbReference>
<reference evidence="3" key="1">
    <citation type="submission" date="2016-12" db="EMBL/GenBank/DDBJ databases">
        <authorList>
            <person name="Brunel B."/>
        </authorList>
    </citation>
    <scope>NUCLEOTIDE SEQUENCE [LARGE SCALE GENOMIC DNA]</scope>
</reference>
<gene>
    <name evidence="2" type="ORF">BQ8482_111618</name>
</gene>
<organism evidence="2 3">
    <name type="scientific">Mesorhizobium delmotii</name>
    <dbReference type="NCBI Taxonomy" id="1631247"/>
    <lineage>
        <taxon>Bacteria</taxon>
        <taxon>Pseudomonadati</taxon>
        <taxon>Pseudomonadota</taxon>
        <taxon>Alphaproteobacteria</taxon>
        <taxon>Hyphomicrobiales</taxon>
        <taxon>Phyllobacteriaceae</taxon>
        <taxon>Mesorhizobium</taxon>
    </lineage>
</organism>
<accession>A0A2P9AF01</accession>
<dbReference type="InterPro" id="IPR032710">
    <property type="entry name" value="NTF2-like_dom_sf"/>
</dbReference>
<evidence type="ECO:0000259" key="1">
    <source>
        <dbReference type="Pfam" id="PF12680"/>
    </source>
</evidence>
<protein>
    <recommendedName>
        <fullName evidence="1">SnoaL-like domain-containing protein</fullName>
    </recommendedName>
</protein>
<dbReference type="Gene3D" id="3.10.450.50">
    <property type="match status" value="1"/>
</dbReference>
<feature type="domain" description="SnoaL-like" evidence="1">
    <location>
        <begin position="14"/>
        <end position="118"/>
    </location>
</feature>
<evidence type="ECO:0000313" key="2">
    <source>
        <dbReference type="EMBL" id="SJM29688.1"/>
    </source>
</evidence>